<dbReference type="InterPro" id="IPR027370">
    <property type="entry name" value="Znf-RING_euk"/>
</dbReference>
<evidence type="ECO:0000313" key="7">
    <source>
        <dbReference type="Proteomes" id="UP000232323"/>
    </source>
</evidence>
<dbReference type="InterPro" id="IPR017907">
    <property type="entry name" value="Znf_RING_CS"/>
</dbReference>
<dbReference type="EMBL" id="BEGY01000002">
    <property type="protein sequence ID" value="GAX73041.1"/>
    <property type="molecule type" value="Genomic_DNA"/>
</dbReference>
<proteinExistence type="predicted"/>
<evidence type="ECO:0000256" key="3">
    <source>
        <dbReference type="ARBA" id="ARBA00022833"/>
    </source>
</evidence>
<accession>A0A250WQG5</accession>
<keyword evidence="1" id="KW-0479">Metal-binding</keyword>
<dbReference type="OrthoDB" id="546518at2759"/>
<dbReference type="GO" id="GO:0061630">
    <property type="term" value="F:ubiquitin protein ligase activity"/>
    <property type="evidence" value="ECO:0007669"/>
    <property type="project" value="TreeGrafter"/>
</dbReference>
<dbReference type="GO" id="GO:0008270">
    <property type="term" value="F:zinc ion binding"/>
    <property type="evidence" value="ECO:0007669"/>
    <property type="project" value="UniProtKB-KW"/>
</dbReference>
<organism evidence="6 7">
    <name type="scientific">Chlamydomonas eustigma</name>
    <dbReference type="NCBI Taxonomy" id="1157962"/>
    <lineage>
        <taxon>Eukaryota</taxon>
        <taxon>Viridiplantae</taxon>
        <taxon>Chlorophyta</taxon>
        <taxon>core chlorophytes</taxon>
        <taxon>Chlorophyceae</taxon>
        <taxon>CS clade</taxon>
        <taxon>Chlamydomonadales</taxon>
        <taxon>Chlamydomonadaceae</taxon>
        <taxon>Chlamydomonas</taxon>
    </lineage>
</organism>
<evidence type="ECO:0000313" key="6">
    <source>
        <dbReference type="EMBL" id="GAX73041.1"/>
    </source>
</evidence>
<evidence type="ECO:0000259" key="5">
    <source>
        <dbReference type="PROSITE" id="PS50089"/>
    </source>
</evidence>
<protein>
    <recommendedName>
        <fullName evidence="5">RING-type domain-containing protein</fullName>
    </recommendedName>
</protein>
<dbReference type="Pfam" id="PF13445">
    <property type="entry name" value="zf-RING_UBOX"/>
    <property type="match status" value="1"/>
</dbReference>
<dbReference type="InterPro" id="IPR013083">
    <property type="entry name" value="Znf_RING/FYVE/PHD"/>
</dbReference>
<dbReference type="AlphaFoldDB" id="A0A250WQG5"/>
<evidence type="ECO:0000256" key="1">
    <source>
        <dbReference type="ARBA" id="ARBA00022723"/>
    </source>
</evidence>
<dbReference type="PANTHER" id="PTHR23327">
    <property type="entry name" value="RING FINGER PROTEIN 127"/>
    <property type="match status" value="1"/>
</dbReference>
<dbReference type="InterPro" id="IPR001841">
    <property type="entry name" value="Znf_RING"/>
</dbReference>
<gene>
    <name evidence="6" type="ORF">CEUSTIGMA_g493.t1</name>
</gene>
<dbReference type="PROSITE" id="PS00518">
    <property type="entry name" value="ZF_RING_1"/>
    <property type="match status" value="1"/>
</dbReference>
<dbReference type="SUPFAM" id="SSF57850">
    <property type="entry name" value="RING/U-box"/>
    <property type="match status" value="1"/>
</dbReference>
<comment type="caution">
    <text evidence="6">The sequence shown here is derived from an EMBL/GenBank/DDBJ whole genome shotgun (WGS) entry which is preliminary data.</text>
</comment>
<keyword evidence="2 4" id="KW-0863">Zinc-finger</keyword>
<dbReference type="SMART" id="SM00184">
    <property type="entry name" value="RING"/>
    <property type="match status" value="1"/>
</dbReference>
<dbReference type="PROSITE" id="PS50089">
    <property type="entry name" value="ZF_RING_2"/>
    <property type="match status" value="1"/>
</dbReference>
<keyword evidence="7" id="KW-1185">Reference proteome</keyword>
<dbReference type="Proteomes" id="UP000232323">
    <property type="component" value="Unassembled WGS sequence"/>
</dbReference>
<dbReference type="PANTHER" id="PTHR23327:SF42">
    <property type="entry name" value="LON PEPTIDASE N-TERMINAL DOMAIN AND RING FINGER PROTEIN C14F5.10C"/>
    <property type="match status" value="1"/>
</dbReference>
<dbReference type="Gene3D" id="3.30.40.10">
    <property type="entry name" value="Zinc/RING finger domain, C3HC4 (zinc finger)"/>
    <property type="match status" value="1"/>
</dbReference>
<keyword evidence="3" id="KW-0862">Zinc</keyword>
<sequence length="207" mass="23615">MDIAELDCSICYGVLLDPVVGVCGHDFCRQCLIRWCKQQKEVSGRAPTCPICRTTLPEDTSNLAICLRLKELAEKLYPDKVAERRKEIAVTLKNDLSKEASRRAAQRRSQAGRGRYLHARRTLSHLQRSQQHSQVQSSELYSPESSIILRPLHETNPATTVLLEDVNQTSAWPGSWQVPEVNFTMGWWDPLDSRRKGKNRTRAAFRL</sequence>
<evidence type="ECO:0000256" key="2">
    <source>
        <dbReference type="ARBA" id="ARBA00022771"/>
    </source>
</evidence>
<evidence type="ECO:0000256" key="4">
    <source>
        <dbReference type="PROSITE-ProRule" id="PRU00175"/>
    </source>
</evidence>
<feature type="domain" description="RING-type" evidence="5">
    <location>
        <begin position="8"/>
        <end position="53"/>
    </location>
</feature>
<name>A0A250WQG5_9CHLO</name>
<reference evidence="6 7" key="1">
    <citation type="submission" date="2017-08" db="EMBL/GenBank/DDBJ databases">
        <title>Acidophilic green algal genome provides insights into adaptation to an acidic environment.</title>
        <authorList>
            <person name="Hirooka S."/>
            <person name="Hirose Y."/>
            <person name="Kanesaki Y."/>
            <person name="Higuchi S."/>
            <person name="Fujiwara T."/>
            <person name="Onuma R."/>
            <person name="Era A."/>
            <person name="Ohbayashi R."/>
            <person name="Uzuka A."/>
            <person name="Nozaki H."/>
            <person name="Yoshikawa H."/>
            <person name="Miyagishima S.Y."/>
        </authorList>
    </citation>
    <scope>NUCLEOTIDE SEQUENCE [LARGE SCALE GENOMIC DNA]</scope>
    <source>
        <strain evidence="6 7">NIES-2499</strain>
    </source>
</reference>
<dbReference type="STRING" id="1157962.A0A250WQG5"/>